<accession>A0ABV1F542</accession>
<organism evidence="1 2">
    <name type="scientific">Niallia hominis</name>
    <dbReference type="NCBI Taxonomy" id="3133173"/>
    <lineage>
        <taxon>Bacteria</taxon>
        <taxon>Bacillati</taxon>
        <taxon>Bacillota</taxon>
        <taxon>Bacilli</taxon>
        <taxon>Bacillales</taxon>
        <taxon>Bacillaceae</taxon>
        <taxon>Niallia</taxon>
    </lineage>
</organism>
<comment type="caution">
    <text evidence="1">The sequence shown here is derived from an EMBL/GenBank/DDBJ whole genome shotgun (WGS) entry which is preliminary data.</text>
</comment>
<evidence type="ECO:0008006" key="3">
    <source>
        <dbReference type="Google" id="ProtNLM"/>
    </source>
</evidence>
<dbReference type="EMBL" id="JBBMFN010000112">
    <property type="protein sequence ID" value="MEQ2468508.1"/>
    <property type="molecule type" value="Genomic_DNA"/>
</dbReference>
<protein>
    <recommendedName>
        <fullName evidence="3">Group-specific protein</fullName>
    </recommendedName>
</protein>
<dbReference type="Proteomes" id="UP001465426">
    <property type="component" value="Unassembled WGS sequence"/>
</dbReference>
<sequence>MKKFRGKKRYFRNLWRDLNAEQYDLDFGQDAWFDAWHTHLDFYGHGNNSGKIRREHIKAHIVLYNSLLEKLSTFDKPYQSWIGLVEEEASLDAVYIHSPNPNDDNFPIKIENLNWECTIPHDFKDVISLKDFNVGHYKWESDNYYIIQSKDKGIKL</sequence>
<dbReference type="RefSeq" id="WP_341192954.1">
    <property type="nucleotide sequence ID" value="NZ_JBBMFN010000112.1"/>
</dbReference>
<keyword evidence="2" id="KW-1185">Reference proteome</keyword>
<reference evidence="1 2" key="1">
    <citation type="submission" date="2024-03" db="EMBL/GenBank/DDBJ databases">
        <title>Human intestinal bacterial collection.</title>
        <authorList>
            <person name="Pauvert C."/>
            <person name="Hitch T.C.A."/>
            <person name="Clavel T."/>
        </authorList>
    </citation>
    <scope>NUCLEOTIDE SEQUENCE [LARGE SCALE GENOMIC DNA]</scope>
    <source>
        <strain evidence="1 2">CLA-SR-H024</strain>
    </source>
</reference>
<evidence type="ECO:0000313" key="1">
    <source>
        <dbReference type="EMBL" id="MEQ2468508.1"/>
    </source>
</evidence>
<evidence type="ECO:0000313" key="2">
    <source>
        <dbReference type="Proteomes" id="UP001465426"/>
    </source>
</evidence>
<proteinExistence type="predicted"/>
<name>A0ABV1F542_9BACI</name>
<gene>
    <name evidence="1" type="ORF">WMO63_22920</name>
</gene>